<feature type="non-terminal residue" evidence="1">
    <location>
        <position position="123"/>
    </location>
</feature>
<feature type="non-terminal residue" evidence="1">
    <location>
        <position position="1"/>
    </location>
</feature>
<dbReference type="EMBL" id="HACM01001911">
    <property type="protein sequence ID" value="CRZ02353.1"/>
    <property type="molecule type" value="Transcribed_RNA"/>
</dbReference>
<reference evidence="1" key="1">
    <citation type="submission" date="2015-04" db="EMBL/GenBank/DDBJ databases">
        <title>The genome sequence of the plant pathogenic Rhizarian Plasmodiophora brassicae reveals insights in its biotrophic life cycle and the origin of chitin synthesis.</title>
        <authorList>
            <person name="Schwelm A."/>
            <person name="Fogelqvist J."/>
            <person name="Knaust A."/>
            <person name="Julke S."/>
            <person name="Lilja T."/>
            <person name="Dhandapani V."/>
            <person name="Bonilla-Rosso G."/>
            <person name="Karlsson M."/>
            <person name="Shevchenko A."/>
            <person name="Choi S.R."/>
            <person name="Kim H.G."/>
            <person name="Park J.Y."/>
            <person name="Lim Y.P."/>
            <person name="Ludwig-Muller J."/>
            <person name="Dixelius C."/>
        </authorList>
    </citation>
    <scope>NUCLEOTIDE SEQUENCE</scope>
    <source>
        <tissue evidence="1">Potato root galls</tissue>
    </source>
</reference>
<evidence type="ECO:0000313" key="1">
    <source>
        <dbReference type="EMBL" id="CRZ02353.1"/>
    </source>
</evidence>
<protein>
    <submittedName>
        <fullName evidence="1">Uncharacterized protein</fullName>
    </submittedName>
</protein>
<sequence>FPPSFDPHYICLNIVDLPYILFGNHAAANLVECTVSDIVNCLGIASGISAGIYYYSPCLPAVYNLRHIAGCLCSFFGNLGFFASDCSSRYSLDLLDISDGILLSQNRISNMPDLDCTCAGIWT</sequence>
<accession>A0A0H5QK22</accession>
<proteinExistence type="predicted"/>
<organism evidence="1">
    <name type="scientific">Spongospora subterranea</name>
    <dbReference type="NCBI Taxonomy" id="70186"/>
    <lineage>
        <taxon>Eukaryota</taxon>
        <taxon>Sar</taxon>
        <taxon>Rhizaria</taxon>
        <taxon>Endomyxa</taxon>
        <taxon>Phytomyxea</taxon>
        <taxon>Plasmodiophorida</taxon>
        <taxon>Plasmodiophoridae</taxon>
        <taxon>Spongospora</taxon>
    </lineage>
</organism>
<dbReference type="AlphaFoldDB" id="A0A0H5QK22"/>
<name>A0A0H5QK22_9EUKA</name>